<dbReference type="GO" id="GO:0071513">
    <property type="term" value="C:phosphopantothenoylcysteine decarboxylase complex"/>
    <property type="evidence" value="ECO:0007669"/>
    <property type="project" value="TreeGrafter"/>
</dbReference>
<evidence type="ECO:0000313" key="7">
    <source>
        <dbReference type="EMBL" id="AKT37106.1"/>
    </source>
</evidence>
<dbReference type="GO" id="GO:0046872">
    <property type="term" value="F:metal ion binding"/>
    <property type="evidence" value="ECO:0007669"/>
    <property type="project" value="UniProtKB-KW"/>
</dbReference>
<gene>
    <name evidence="3" type="primary">coaBC</name>
    <name evidence="7" type="ORF">CMC5_012340</name>
</gene>
<feature type="domain" description="Flavoprotein" evidence="5">
    <location>
        <begin position="3"/>
        <end position="166"/>
    </location>
</feature>
<dbReference type="OrthoDB" id="9802554at2"/>
<comment type="function">
    <text evidence="3">Catalyzes two sequential steps in the biosynthesis of coenzyme A. In the first step cysteine is conjugated to 4'-phosphopantothenate to form 4-phosphopantothenoylcysteine. In the second step the latter compound is decarboxylated to form 4'-phosphopantotheine.</text>
</comment>
<keyword evidence="1 3" id="KW-0210">Decarboxylase</keyword>
<feature type="binding site" evidence="3">
    <location>
        <position position="348"/>
    </location>
    <ligand>
        <name>CTP</name>
        <dbReference type="ChEBI" id="CHEBI:37563"/>
    </ligand>
</feature>
<feature type="binding site" evidence="3">
    <location>
        <position position="327"/>
    </location>
    <ligand>
        <name>CTP</name>
        <dbReference type="ChEBI" id="CHEBI:37563"/>
    </ligand>
</feature>
<keyword evidence="2 3" id="KW-0456">Lyase</keyword>
<comment type="cofactor">
    <cofactor evidence="3">
        <name>FMN</name>
        <dbReference type="ChEBI" id="CHEBI:58210"/>
    </cofactor>
    <text evidence="3">Binds 1 FMN per subunit.</text>
</comment>
<feature type="region of interest" description="Phosphopantothenoylcysteine decarboxylase" evidence="3">
    <location>
        <begin position="1"/>
        <end position="185"/>
    </location>
</feature>
<dbReference type="SUPFAM" id="SSF102645">
    <property type="entry name" value="CoaB-like"/>
    <property type="match status" value="1"/>
</dbReference>
<protein>
    <recommendedName>
        <fullName evidence="3">Coenzyme A biosynthesis bifunctional protein CoaBC</fullName>
    </recommendedName>
    <alternativeName>
        <fullName evidence="3">DNA/pantothenate metabolism flavoprotein</fullName>
    </alternativeName>
    <alternativeName>
        <fullName evidence="3">Phosphopantothenoylcysteine synthetase/decarboxylase</fullName>
        <shortName evidence="3">PPCS-PPCDC</shortName>
    </alternativeName>
    <domain>
        <recommendedName>
            <fullName evidence="3">Phosphopantothenoylcysteine decarboxylase</fullName>
            <shortName evidence="3">PPC decarboxylase</shortName>
            <shortName evidence="3">PPC-DC</shortName>
            <ecNumber evidence="3">4.1.1.36</ecNumber>
        </recommendedName>
        <alternativeName>
            <fullName evidence="3">CoaC</fullName>
        </alternativeName>
    </domain>
    <domain>
        <recommendedName>
            <fullName evidence="3">Phosphopantothenate--cysteine ligase</fullName>
            <ecNumber evidence="3">6.3.2.5</ecNumber>
        </recommendedName>
        <alternativeName>
            <fullName evidence="3">CoaB</fullName>
        </alternativeName>
        <alternativeName>
            <fullName evidence="3">Phosphopantothenoylcysteine synthetase</fullName>
            <shortName evidence="3">PPC synthetase</shortName>
            <shortName evidence="3">PPC-S</shortName>
        </alternativeName>
    </domain>
</protein>
<comment type="function">
    <text evidence="4">Catalyzes two steps in the biosynthesis of coenzyme A. In the first step cysteine is conjugated to 4'-phosphopantothenate to form 4-phosphopantothenoylcysteine, in the latter compound is decarboxylated to form 4'-phosphopantotheine.</text>
</comment>
<evidence type="ECO:0000313" key="8">
    <source>
        <dbReference type="Proteomes" id="UP000067626"/>
    </source>
</evidence>
<dbReference type="PANTHER" id="PTHR14359:SF6">
    <property type="entry name" value="PHOSPHOPANTOTHENOYLCYSTEINE DECARBOXYLASE"/>
    <property type="match status" value="1"/>
</dbReference>
<keyword evidence="3 4" id="KW-0285">Flavoprotein</keyword>
<dbReference type="KEGG" id="ccro:CMC5_012340"/>
<dbReference type="AlphaFoldDB" id="A0A0K1E8A8"/>
<dbReference type="GO" id="GO:0010181">
    <property type="term" value="F:FMN binding"/>
    <property type="evidence" value="ECO:0007669"/>
    <property type="project" value="UniProtKB-UniRule"/>
</dbReference>
<dbReference type="GO" id="GO:0004633">
    <property type="term" value="F:phosphopantothenoylcysteine decarboxylase activity"/>
    <property type="evidence" value="ECO:0007669"/>
    <property type="project" value="UniProtKB-UniRule"/>
</dbReference>
<feature type="binding site" evidence="3">
    <location>
        <position position="344"/>
    </location>
    <ligand>
        <name>CTP</name>
        <dbReference type="ChEBI" id="CHEBI:37563"/>
    </ligand>
</feature>
<comment type="catalytic activity">
    <reaction evidence="3 4">
        <text>N-[(R)-4-phosphopantothenoyl]-L-cysteine + H(+) = (R)-4'-phosphopantetheine + CO2</text>
        <dbReference type="Rhea" id="RHEA:16793"/>
        <dbReference type="ChEBI" id="CHEBI:15378"/>
        <dbReference type="ChEBI" id="CHEBI:16526"/>
        <dbReference type="ChEBI" id="CHEBI:59458"/>
        <dbReference type="ChEBI" id="CHEBI:61723"/>
        <dbReference type="EC" id="4.1.1.36"/>
    </reaction>
</comment>
<dbReference type="NCBIfam" id="TIGR00521">
    <property type="entry name" value="coaBC_dfp"/>
    <property type="match status" value="1"/>
</dbReference>
<dbReference type="GO" id="GO:0015937">
    <property type="term" value="P:coenzyme A biosynthetic process"/>
    <property type="evidence" value="ECO:0007669"/>
    <property type="project" value="UniProtKB-UniRule"/>
</dbReference>
<dbReference type="EC" id="4.1.1.36" evidence="3"/>
<dbReference type="InterPro" id="IPR036551">
    <property type="entry name" value="Flavin_trans-like"/>
</dbReference>
<dbReference type="EMBL" id="CP012159">
    <property type="protein sequence ID" value="AKT37106.1"/>
    <property type="molecule type" value="Genomic_DNA"/>
</dbReference>
<evidence type="ECO:0000256" key="2">
    <source>
        <dbReference type="ARBA" id="ARBA00023239"/>
    </source>
</evidence>
<evidence type="ECO:0000256" key="1">
    <source>
        <dbReference type="ARBA" id="ARBA00022793"/>
    </source>
</evidence>
<comment type="cofactor">
    <cofactor evidence="3">
        <name>Mg(2+)</name>
        <dbReference type="ChEBI" id="CHEBI:18420"/>
    </cofactor>
</comment>
<keyword evidence="8" id="KW-1185">Reference proteome</keyword>
<feature type="binding site" evidence="3">
    <location>
        <position position="278"/>
    </location>
    <ligand>
        <name>CTP</name>
        <dbReference type="ChEBI" id="CHEBI:37563"/>
    </ligand>
</feature>
<dbReference type="EC" id="6.3.2.5" evidence="3"/>
<dbReference type="Gene3D" id="3.40.50.10300">
    <property type="entry name" value="CoaB-like"/>
    <property type="match status" value="1"/>
</dbReference>
<dbReference type="Pfam" id="PF04127">
    <property type="entry name" value="DFP"/>
    <property type="match status" value="1"/>
</dbReference>
<dbReference type="InterPro" id="IPR007085">
    <property type="entry name" value="DNA/pantothenate-metab_flavo_C"/>
</dbReference>
<dbReference type="InterPro" id="IPR003382">
    <property type="entry name" value="Flavoprotein"/>
</dbReference>
<keyword evidence="3" id="KW-0460">Magnesium</keyword>
<comment type="catalytic activity">
    <reaction evidence="3 4">
        <text>(R)-4'-phosphopantothenate + L-cysteine + CTP = N-[(R)-4-phosphopantothenoyl]-L-cysteine + CMP + diphosphate + H(+)</text>
        <dbReference type="Rhea" id="RHEA:19397"/>
        <dbReference type="ChEBI" id="CHEBI:10986"/>
        <dbReference type="ChEBI" id="CHEBI:15378"/>
        <dbReference type="ChEBI" id="CHEBI:33019"/>
        <dbReference type="ChEBI" id="CHEBI:35235"/>
        <dbReference type="ChEBI" id="CHEBI:37563"/>
        <dbReference type="ChEBI" id="CHEBI:59458"/>
        <dbReference type="ChEBI" id="CHEBI:60377"/>
        <dbReference type="EC" id="6.3.2.5"/>
    </reaction>
</comment>
<keyword evidence="3" id="KW-0511">Multifunctional enzyme</keyword>
<organism evidence="7 8">
    <name type="scientific">Chondromyces crocatus</name>
    <dbReference type="NCBI Taxonomy" id="52"/>
    <lineage>
        <taxon>Bacteria</taxon>
        <taxon>Pseudomonadati</taxon>
        <taxon>Myxococcota</taxon>
        <taxon>Polyangia</taxon>
        <taxon>Polyangiales</taxon>
        <taxon>Polyangiaceae</taxon>
        <taxon>Chondromyces</taxon>
    </lineage>
</organism>
<comment type="similarity">
    <text evidence="3 4">In the C-terminal section; belongs to the PPC synthetase family.</text>
</comment>
<comment type="pathway">
    <text evidence="3 4">Cofactor biosynthesis; coenzyme A biosynthesis; CoA from (R)-pantothenate: step 3/5.</text>
</comment>
<dbReference type="PANTHER" id="PTHR14359">
    <property type="entry name" value="HOMO-OLIGOMERIC FLAVIN CONTAINING CYS DECARBOXYLASE FAMILY"/>
    <property type="match status" value="1"/>
</dbReference>
<evidence type="ECO:0000256" key="4">
    <source>
        <dbReference type="RuleBase" id="RU364078"/>
    </source>
</evidence>
<feature type="binding site" evidence="3">
    <location>
        <begin position="304"/>
        <end position="307"/>
    </location>
    <ligand>
        <name>CTP</name>
        <dbReference type="ChEBI" id="CHEBI:37563"/>
    </ligand>
</feature>
<dbReference type="STRING" id="52.CMC5_012340"/>
<feature type="binding site" evidence="3">
    <location>
        <position position="288"/>
    </location>
    <ligand>
        <name>CTP</name>
        <dbReference type="ChEBI" id="CHEBI:37563"/>
    </ligand>
</feature>
<proteinExistence type="inferred from homology"/>
<dbReference type="Pfam" id="PF02441">
    <property type="entry name" value="Flavoprotein"/>
    <property type="match status" value="1"/>
</dbReference>
<dbReference type="HAMAP" id="MF_02225">
    <property type="entry name" value="CoaBC"/>
    <property type="match status" value="1"/>
</dbReference>
<dbReference type="GO" id="GO:0004632">
    <property type="term" value="F:phosphopantothenate--cysteine ligase activity"/>
    <property type="evidence" value="ECO:0007669"/>
    <property type="project" value="UniProtKB-UniRule"/>
</dbReference>
<dbReference type="RefSeq" id="WP_063796221.1">
    <property type="nucleotide sequence ID" value="NZ_CP012159.1"/>
</dbReference>
<evidence type="ECO:0000259" key="5">
    <source>
        <dbReference type="Pfam" id="PF02441"/>
    </source>
</evidence>
<evidence type="ECO:0000256" key="3">
    <source>
        <dbReference type="HAMAP-Rule" id="MF_02225"/>
    </source>
</evidence>
<dbReference type="Proteomes" id="UP000067626">
    <property type="component" value="Chromosome"/>
</dbReference>
<keyword evidence="3 4" id="KW-0436">Ligase</keyword>
<comment type="caution">
    <text evidence="3">Lacks conserved residue(s) required for the propagation of feature annotation.</text>
</comment>
<reference evidence="7 8" key="1">
    <citation type="submission" date="2015-07" db="EMBL/GenBank/DDBJ databases">
        <title>Genome analysis of myxobacterium Chondromyces crocatus Cm c5 reveals a high potential for natural compound synthesis and the genetic basis for the loss of fruiting body formation.</title>
        <authorList>
            <person name="Zaburannyi N."/>
            <person name="Bunk B."/>
            <person name="Maier J."/>
            <person name="Overmann J."/>
            <person name="Mueller R."/>
        </authorList>
    </citation>
    <scope>NUCLEOTIDE SEQUENCE [LARGE SCALE GENOMIC DNA]</scope>
    <source>
        <strain evidence="7 8">Cm c5</strain>
    </source>
</reference>
<dbReference type="Gene3D" id="3.40.50.1950">
    <property type="entry name" value="Flavin prenyltransferase-like"/>
    <property type="match status" value="1"/>
</dbReference>
<keyword evidence="3 4" id="KW-0288">FMN</keyword>
<dbReference type="InterPro" id="IPR035929">
    <property type="entry name" value="CoaB-like_sf"/>
</dbReference>
<feature type="region of interest" description="Phosphopantothenate--cysteine ligase" evidence="3">
    <location>
        <begin position="186"/>
        <end position="408"/>
    </location>
</feature>
<evidence type="ECO:0000259" key="6">
    <source>
        <dbReference type="Pfam" id="PF04127"/>
    </source>
</evidence>
<comment type="similarity">
    <text evidence="3 4">In the N-terminal section; belongs to the HFCD (homo-oligomeric flavin containing Cys decarboxylase) superfamily.</text>
</comment>
<sequence length="408" mass="42488">MPTVALAVSGSIAAYKAVEVARLLIKERARVIPVMTRSAQQFLGPLTLSGICGEPVRETMWDAHFPGELHVALAAEADVVLLVPATADLLARLAQGRADDLVTALALCARGPVLAAPAMHPRMWSHPATLRNVAQLQQDGRVELIGPAEGEVASGEHGLGRMADPAVIAAAAIARAAPRDLAGLRLVVTAGPTVEDIDPVRFLGNRSTGKMGFAVAERAAARGADVLLLAGPVSLPTPFGVQRIDTRDALAMRAALWQALGPDLTAADALIMSAAVADYRPAAAHAAKMKRSASAMTLDLVPNPDLLAEVGAARAASGAARPALIGFAVETDSDERVIAAARGKLKTKQVDLVVANHASDSFGRDDNRAFLVTSDAADAVGVLPKLQLADRILDRVATLCRPEKQAPR</sequence>
<name>A0A0K1E8A8_CHOCO</name>
<accession>A0A0K1E8A8</accession>
<dbReference type="UniPathway" id="UPA00241">
    <property type="reaction ID" value="UER00353"/>
</dbReference>
<comment type="pathway">
    <text evidence="3 4">Cofactor biosynthesis; coenzyme A biosynthesis; CoA from (R)-pantothenate: step 2/5.</text>
</comment>
<dbReference type="InterPro" id="IPR005252">
    <property type="entry name" value="CoaBC"/>
</dbReference>
<keyword evidence="3" id="KW-0479">Metal-binding</keyword>
<feature type="domain" description="DNA/pantothenate metabolism flavoprotein C-terminal" evidence="6">
    <location>
        <begin position="181"/>
        <end position="398"/>
    </location>
</feature>
<dbReference type="GO" id="GO:0015941">
    <property type="term" value="P:pantothenate catabolic process"/>
    <property type="evidence" value="ECO:0007669"/>
    <property type="project" value="InterPro"/>
</dbReference>
<dbReference type="SUPFAM" id="SSF52507">
    <property type="entry name" value="Homo-oligomeric flavin-containing Cys decarboxylases, HFCD"/>
    <property type="match status" value="1"/>
</dbReference>
<dbReference type="PATRIC" id="fig|52.7.peg.1316"/>